<dbReference type="NCBIfam" id="TIGR01593">
    <property type="entry name" value="holin_tox_secr"/>
    <property type="match status" value="1"/>
</dbReference>
<organism evidence="6 7">
    <name type="scientific">Bacillus zhangzhouensis</name>
    <dbReference type="NCBI Taxonomy" id="1178540"/>
    <lineage>
        <taxon>Bacteria</taxon>
        <taxon>Bacillati</taxon>
        <taxon>Bacillota</taxon>
        <taxon>Bacilli</taxon>
        <taxon>Bacillales</taxon>
        <taxon>Bacillaceae</taxon>
        <taxon>Bacillus</taxon>
    </lineage>
</organism>
<reference evidence="6 7" key="1">
    <citation type="submission" date="2012-09" db="EMBL/GenBank/DDBJ databases">
        <title>Genome Sequence of Bacillus sp. DW5-4.</title>
        <authorList>
            <person name="Lai Q."/>
            <person name="Liu Y."/>
            <person name="Shao Z."/>
        </authorList>
    </citation>
    <scope>NUCLEOTIDE SEQUENCE [LARGE SCALE GENOMIC DNA]</scope>
    <source>
        <strain evidence="6 7">DW5-4</strain>
    </source>
</reference>
<gene>
    <name evidence="6" type="ORF">BA70_04570</name>
</gene>
<evidence type="ECO:0000313" key="6">
    <source>
        <dbReference type="EMBL" id="KEP26076.1"/>
    </source>
</evidence>
<keyword evidence="4" id="KW-0472">Membrane</keyword>
<evidence type="ECO:0000313" key="7">
    <source>
        <dbReference type="Proteomes" id="UP000028091"/>
    </source>
</evidence>
<comment type="caution">
    <text evidence="6">The sequence shown here is derived from an EMBL/GenBank/DDBJ whole genome shotgun (WGS) entry which is preliminary data.</text>
</comment>
<evidence type="ECO:0000256" key="4">
    <source>
        <dbReference type="ARBA" id="ARBA00023136"/>
    </source>
</evidence>
<dbReference type="Proteomes" id="UP000028091">
    <property type="component" value="Unassembled WGS sequence"/>
</dbReference>
<comment type="similarity">
    <text evidence="5">Belongs to the bacteriophage holin family. Cp-1 holin subfamily.</text>
</comment>
<evidence type="ECO:0000256" key="2">
    <source>
        <dbReference type="ARBA" id="ARBA00022692"/>
    </source>
</evidence>
<keyword evidence="3" id="KW-1133">Transmembrane helix</keyword>
<dbReference type="eggNOG" id="COG4824">
    <property type="taxonomic scope" value="Bacteria"/>
</dbReference>
<dbReference type="InterPro" id="IPR006480">
    <property type="entry name" value="Phage_holin_4_1"/>
</dbReference>
<comment type="subcellular location">
    <subcellularLocation>
        <location evidence="1">Membrane</location>
        <topology evidence="1">Multi-pass membrane protein</topology>
    </subcellularLocation>
</comment>
<accession>A0A081LA00</accession>
<sequence>MSKDLGIFSLFTVSLSAMGFLFGGAGYLLMTLVTLMAIELICSSLRESVTGQLTMKRFFTRLVRKVVTISLISMAHFFDGMLKTNGTIKDLALIFYIIYESYQIVSTAKALGIPIPQLFIDVLDIIKNKLRKKP</sequence>
<dbReference type="EMBL" id="JOTP01000013">
    <property type="protein sequence ID" value="KEP26076.1"/>
    <property type="molecule type" value="Genomic_DNA"/>
</dbReference>
<keyword evidence="7" id="KW-1185">Reference proteome</keyword>
<dbReference type="AlphaFoldDB" id="A0A081LA00"/>
<evidence type="ECO:0008006" key="8">
    <source>
        <dbReference type="Google" id="ProtNLM"/>
    </source>
</evidence>
<dbReference type="GO" id="GO:0016020">
    <property type="term" value="C:membrane"/>
    <property type="evidence" value="ECO:0007669"/>
    <property type="project" value="UniProtKB-SubCell"/>
</dbReference>
<protein>
    <recommendedName>
        <fullName evidence="8">Holin</fullName>
    </recommendedName>
</protein>
<dbReference type="RefSeq" id="WP_034322614.1">
    <property type="nucleotide sequence ID" value="NZ_JBCMYH010000001.1"/>
</dbReference>
<name>A0A081LA00_9BACI</name>
<keyword evidence="2" id="KW-0812">Transmembrane</keyword>
<proteinExistence type="inferred from homology"/>
<evidence type="ECO:0000256" key="5">
    <source>
        <dbReference type="ARBA" id="ARBA00023600"/>
    </source>
</evidence>
<evidence type="ECO:0000256" key="3">
    <source>
        <dbReference type="ARBA" id="ARBA00022989"/>
    </source>
</evidence>
<dbReference type="OrthoDB" id="2862310at2"/>
<dbReference type="Pfam" id="PF05105">
    <property type="entry name" value="Phage_holin_4_1"/>
    <property type="match status" value="1"/>
</dbReference>
<evidence type="ECO:0000256" key="1">
    <source>
        <dbReference type="ARBA" id="ARBA00004141"/>
    </source>
</evidence>